<dbReference type="InterPro" id="IPR007367">
    <property type="entry name" value="DUF433"/>
</dbReference>
<dbReference type="Gene3D" id="1.10.10.10">
    <property type="entry name" value="Winged helix-like DNA-binding domain superfamily/Winged helix DNA-binding domain"/>
    <property type="match status" value="1"/>
</dbReference>
<dbReference type="Pfam" id="PF04255">
    <property type="entry name" value="DUF433"/>
    <property type="match status" value="1"/>
</dbReference>
<name>A0ABP8ME73_9BACT</name>
<dbReference type="PANTHER" id="PTHR34849:SF3">
    <property type="entry name" value="SSR2962 PROTEIN"/>
    <property type="match status" value="1"/>
</dbReference>
<dbReference type="EMBL" id="BAABHD010000005">
    <property type="protein sequence ID" value="GAA4449085.1"/>
    <property type="molecule type" value="Genomic_DNA"/>
</dbReference>
<evidence type="ECO:0008006" key="3">
    <source>
        <dbReference type="Google" id="ProtNLM"/>
    </source>
</evidence>
<accession>A0ABP8ME73</accession>
<protein>
    <recommendedName>
        <fullName evidence="3">DUF433 domain-containing protein</fullName>
    </recommendedName>
</protein>
<evidence type="ECO:0000313" key="1">
    <source>
        <dbReference type="EMBL" id="GAA4449085.1"/>
    </source>
</evidence>
<dbReference type="SUPFAM" id="SSF46689">
    <property type="entry name" value="Homeodomain-like"/>
    <property type="match status" value="1"/>
</dbReference>
<evidence type="ECO:0000313" key="2">
    <source>
        <dbReference type="Proteomes" id="UP001501175"/>
    </source>
</evidence>
<dbReference type="PANTHER" id="PTHR34849">
    <property type="entry name" value="SSL5025 PROTEIN"/>
    <property type="match status" value="1"/>
</dbReference>
<reference evidence="2" key="1">
    <citation type="journal article" date="2019" name="Int. J. Syst. Evol. Microbiol.">
        <title>The Global Catalogue of Microorganisms (GCM) 10K type strain sequencing project: providing services to taxonomists for standard genome sequencing and annotation.</title>
        <authorList>
            <consortium name="The Broad Institute Genomics Platform"/>
            <consortium name="The Broad Institute Genome Sequencing Center for Infectious Disease"/>
            <person name="Wu L."/>
            <person name="Ma J."/>
        </authorList>
    </citation>
    <scope>NUCLEOTIDE SEQUENCE [LARGE SCALE GENOMIC DNA]</scope>
    <source>
        <strain evidence="2">JCM 17927</strain>
    </source>
</reference>
<dbReference type="RefSeq" id="WP_345240799.1">
    <property type="nucleotide sequence ID" value="NZ_BAABHD010000005.1"/>
</dbReference>
<dbReference type="InterPro" id="IPR009057">
    <property type="entry name" value="Homeodomain-like_sf"/>
</dbReference>
<proteinExistence type="predicted"/>
<gene>
    <name evidence="1" type="ORF">GCM10023189_07980</name>
</gene>
<keyword evidence="2" id="KW-1185">Reference proteome</keyword>
<comment type="caution">
    <text evidence="1">The sequence shown here is derived from an EMBL/GenBank/DDBJ whole genome shotgun (WGS) entry which is preliminary data.</text>
</comment>
<sequence length="77" mass="8352">MKLKHIHSDPEILGGKPCIKGTRISVELILETIANGASITDIVQEFPKLSPEAVQEAVLYAVSVLRDEIVIEVKSVA</sequence>
<organism evidence="1 2">
    <name type="scientific">Nibrella saemangeumensis</name>
    <dbReference type="NCBI Taxonomy" id="1084526"/>
    <lineage>
        <taxon>Bacteria</taxon>
        <taxon>Pseudomonadati</taxon>
        <taxon>Bacteroidota</taxon>
        <taxon>Cytophagia</taxon>
        <taxon>Cytophagales</taxon>
        <taxon>Spirosomataceae</taxon>
        <taxon>Nibrella</taxon>
    </lineage>
</organism>
<dbReference type="InterPro" id="IPR036388">
    <property type="entry name" value="WH-like_DNA-bd_sf"/>
</dbReference>
<dbReference type="Proteomes" id="UP001501175">
    <property type="component" value="Unassembled WGS sequence"/>
</dbReference>